<reference evidence="3" key="1">
    <citation type="submission" date="2019-03" db="EMBL/GenBank/DDBJ databases">
        <title>Single cell metagenomics reveals metabolic interactions within the superorganism composed of flagellate Streblomastix strix and complex community of Bacteroidetes bacteria on its surface.</title>
        <authorList>
            <person name="Treitli S.C."/>
            <person name="Kolisko M."/>
            <person name="Husnik F."/>
            <person name="Keeling P."/>
            <person name="Hampl V."/>
        </authorList>
    </citation>
    <scope>NUCLEOTIDE SEQUENCE</scope>
    <source>
        <strain evidence="3">STM</strain>
    </source>
</reference>
<evidence type="ECO:0000313" key="3">
    <source>
        <dbReference type="EMBL" id="KAA6341752.1"/>
    </source>
</evidence>
<keyword evidence="1" id="KW-1133">Transmembrane helix</keyword>
<gene>
    <name evidence="2" type="ORF">EZS27_010460</name>
    <name evidence="3" type="ORF">EZS27_010467</name>
</gene>
<proteinExistence type="predicted"/>
<evidence type="ECO:0000256" key="1">
    <source>
        <dbReference type="SAM" id="Phobius"/>
    </source>
</evidence>
<keyword evidence="1" id="KW-0472">Membrane</keyword>
<organism evidence="3">
    <name type="scientific">termite gut metagenome</name>
    <dbReference type="NCBI Taxonomy" id="433724"/>
    <lineage>
        <taxon>unclassified sequences</taxon>
        <taxon>metagenomes</taxon>
        <taxon>organismal metagenomes</taxon>
    </lineage>
</organism>
<dbReference type="EMBL" id="SNRY01000368">
    <property type="protein sequence ID" value="KAA6341745.1"/>
    <property type="molecule type" value="Genomic_DNA"/>
</dbReference>
<protein>
    <submittedName>
        <fullName evidence="3">Uncharacterized protein</fullName>
    </submittedName>
</protein>
<evidence type="ECO:0000313" key="2">
    <source>
        <dbReference type="EMBL" id="KAA6341745.1"/>
    </source>
</evidence>
<dbReference type="AlphaFoldDB" id="A0A5J4S7T1"/>
<keyword evidence="1" id="KW-0812">Transmembrane</keyword>
<sequence length="69" mass="8465">MCFLYFYICKCIFKNQYKKQYVNKYLYILTICFIDSSYINIKILTRSAFAKKQEYVKAISFSTFHFPFH</sequence>
<feature type="transmembrane region" description="Helical" evidence="1">
    <location>
        <begin position="25"/>
        <end position="44"/>
    </location>
</feature>
<accession>A0A5J4S7T1</accession>
<dbReference type="EMBL" id="SNRY01000368">
    <property type="protein sequence ID" value="KAA6341752.1"/>
    <property type="molecule type" value="Genomic_DNA"/>
</dbReference>
<name>A0A5J4S7T1_9ZZZZ</name>
<comment type="caution">
    <text evidence="3">The sequence shown here is derived from an EMBL/GenBank/DDBJ whole genome shotgun (WGS) entry which is preliminary data.</text>
</comment>